<dbReference type="GO" id="GO:0031012">
    <property type="term" value="C:extracellular matrix"/>
    <property type="evidence" value="ECO:0007669"/>
    <property type="project" value="TreeGrafter"/>
</dbReference>
<keyword evidence="1" id="KW-0433">Leucine-rich repeat</keyword>
<dbReference type="InterPro" id="IPR032675">
    <property type="entry name" value="LRR_dom_sf"/>
</dbReference>
<dbReference type="PROSITE" id="PS51450">
    <property type="entry name" value="LRR"/>
    <property type="match status" value="2"/>
</dbReference>
<organism evidence="3 4">
    <name type="scientific">Neogobius melanostomus</name>
    <name type="common">round goby</name>
    <dbReference type="NCBI Taxonomy" id="47308"/>
    <lineage>
        <taxon>Eukaryota</taxon>
        <taxon>Metazoa</taxon>
        <taxon>Chordata</taxon>
        <taxon>Craniata</taxon>
        <taxon>Vertebrata</taxon>
        <taxon>Euteleostomi</taxon>
        <taxon>Actinopterygii</taxon>
        <taxon>Neopterygii</taxon>
        <taxon>Teleostei</taxon>
        <taxon>Neoteleostei</taxon>
        <taxon>Acanthomorphata</taxon>
        <taxon>Gobiaria</taxon>
        <taxon>Gobiiformes</taxon>
        <taxon>Gobioidei</taxon>
        <taxon>Gobiidae</taxon>
        <taxon>Benthophilinae</taxon>
        <taxon>Neogobiini</taxon>
        <taxon>Neogobius</taxon>
    </lineage>
</organism>
<dbReference type="InterPro" id="IPR003591">
    <property type="entry name" value="Leu-rich_rpt_typical-subtyp"/>
</dbReference>
<name>A0A8C6TDE4_9GOBI</name>
<reference evidence="3" key="2">
    <citation type="submission" date="2025-09" db="UniProtKB">
        <authorList>
            <consortium name="Ensembl"/>
        </authorList>
    </citation>
    <scope>IDENTIFICATION</scope>
</reference>
<dbReference type="GO" id="GO:0010811">
    <property type="term" value="P:positive regulation of cell-substrate adhesion"/>
    <property type="evidence" value="ECO:0007669"/>
    <property type="project" value="TreeGrafter"/>
</dbReference>
<dbReference type="Ensembl" id="ENSNMLT00000020202.1">
    <property type="protein sequence ID" value="ENSNMLP00000017974.1"/>
    <property type="gene ID" value="ENSNMLG00000011839.1"/>
</dbReference>
<sequence>MREEALRDCVHLRVLDMSHNLLHERSIANNAWRRARSLESLDLSFNHFTSVPSGLPRPLVKLNLHHNNITSVPAFTFRHLRPGLAWLRLSHNALGNRGVERYSFVGTYRSLRELLLDNNSLKEVPRCVRQFKNLQVLRLDNNQIRLVNKWGVCHPRNSGTTLASVHIENNEIDPEKIPQKAFNCLTDTKGLVLHPQMGHNDKMNVL</sequence>
<keyword evidence="4" id="KW-1185">Reference proteome</keyword>
<dbReference type="InterPro" id="IPR001611">
    <property type="entry name" value="Leu-rich_rpt"/>
</dbReference>
<evidence type="ECO:0000313" key="4">
    <source>
        <dbReference type="Proteomes" id="UP000694523"/>
    </source>
</evidence>
<accession>A0A8C6TDE4</accession>
<keyword evidence="2" id="KW-0677">Repeat</keyword>
<reference evidence="3" key="1">
    <citation type="submission" date="2025-08" db="UniProtKB">
        <authorList>
            <consortium name="Ensembl"/>
        </authorList>
    </citation>
    <scope>IDENTIFICATION</scope>
</reference>
<evidence type="ECO:0000256" key="1">
    <source>
        <dbReference type="ARBA" id="ARBA00022614"/>
    </source>
</evidence>
<dbReference type="Gene3D" id="3.80.10.10">
    <property type="entry name" value="Ribonuclease Inhibitor"/>
    <property type="match status" value="1"/>
</dbReference>
<dbReference type="InterPro" id="IPR043184">
    <property type="entry name" value="ECM2"/>
</dbReference>
<dbReference type="Proteomes" id="UP000694523">
    <property type="component" value="Unplaced"/>
</dbReference>
<dbReference type="GO" id="GO:0030198">
    <property type="term" value="P:extracellular matrix organization"/>
    <property type="evidence" value="ECO:0007669"/>
    <property type="project" value="TreeGrafter"/>
</dbReference>
<dbReference type="SMART" id="SM00369">
    <property type="entry name" value="LRR_TYP"/>
    <property type="match status" value="5"/>
</dbReference>
<dbReference type="GO" id="GO:0008201">
    <property type="term" value="F:heparin binding"/>
    <property type="evidence" value="ECO:0007669"/>
    <property type="project" value="TreeGrafter"/>
</dbReference>
<dbReference type="PANTHER" id="PTHR46544">
    <property type="entry name" value="EXTRACELLULAR MATRIX PROTEIN 2-RELATED"/>
    <property type="match status" value="1"/>
</dbReference>
<evidence type="ECO:0000256" key="2">
    <source>
        <dbReference type="ARBA" id="ARBA00022737"/>
    </source>
</evidence>
<dbReference type="Pfam" id="PF13855">
    <property type="entry name" value="LRR_8"/>
    <property type="match status" value="1"/>
</dbReference>
<protein>
    <submittedName>
        <fullName evidence="3">Uncharacterized protein</fullName>
    </submittedName>
</protein>
<dbReference type="AlphaFoldDB" id="A0A8C6TDE4"/>
<dbReference type="PANTHER" id="PTHR46544:SF2">
    <property type="entry name" value="EXTRACELLULAR MATRIX PROTEIN 2-RELATED"/>
    <property type="match status" value="1"/>
</dbReference>
<dbReference type="SUPFAM" id="SSF52058">
    <property type="entry name" value="L domain-like"/>
    <property type="match status" value="1"/>
</dbReference>
<dbReference type="GO" id="GO:0070052">
    <property type="term" value="F:collagen V binding"/>
    <property type="evidence" value="ECO:0007669"/>
    <property type="project" value="TreeGrafter"/>
</dbReference>
<proteinExistence type="predicted"/>
<dbReference type="Pfam" id="PF00560">
    <property type="entry name" value="LRR_1"/>
    <property type="match status" value="1"/>
</dbReference>
<evidence type="ECO:0000313" key="3">
    <source>
        <dbReference type="Ensembl" id="ENSNMLP00000017974.1"/>
    </source>
</evidence>